<name>A0A2I0B836_9ASPA</name>
<sequence>MPGKSTIEVIHLLRSLIEKFKERKENLHLIFIDLEKAYDKILREVFWRVLEKKGIYTAYTQVIKDMYEGAVTCVRHKEV</sequence>
<dbReference type="OrthoDB" id="1245115at2759"/>
<dbReference type="Proteomes" id="UP000236161">
    <property type="component" value="Unassembled WGS sequence"/>
</dbReference>
<reference evidence="1 2" key="1">
    <citation type="journal article" date="2017" name="Nature">
        <title>The Apostasia genome and the evolution of orchids.</title>
        <authorList>
            <person name="Zhang G.Q."/>
            <person name="Liu K.W."/>
            <person name="Li Z."/>
            <person name="Lohaus R."/>
            <person name="Hsiao Y.Y."/>
            <person name="Niu S.C."/>
            <person name="Wang J.Y."/>
            <person name="Lin Y.C."/>
            <person name="Xu Q."/>
            <person name="Chen L.J."/>
            <person name="Yoshida K."/>
            <person name="Fujiwara S."/>
            <person name="Wang Z.W."/>
            <person name="Zhang Y.Q."/>
            <person name="Mitsuda N."/>
            <person name="Wang M."/>
            <person name="Liu G.H."/>
            <person name="Pecoraro L."/>
            <person name="Huang H.X."/>
            <person name="Xiao X.J."/>
            <person name="Lin M."/>
            <person name="Wu X.Y."/>
            <person name="Wu W.L."/>
            <person name="Chen Y.Y."/>
            <person name="Chang S.B."/>
            <person name="Sakamoto S."/>
            <person name="Ohme-Takagi M."/>
            <person name="Yagi M."/>
            <person name="Zeng S.J."/>
            <person name="Shen C.Y."/>
            <person name="Yeh C.M."/>
            <person name="Luo Y.B."/>
            <person name="Tsai W.C."/>
            <person name="Van de Peer Y."/>
            <person name="Liu Z.J."/>
        </authorList>
    </citation>
    <scope>NUCLEOTIDE SEQUENCE [LARGE SCALE GENOMIC DNA]</scope>
    <source>
        <strain evidence="2">cv. Shenzhen</strain>
        <tissue evidence="1">Stem</tissue>
    </source>
</reference>
<protein>
    <submittedName>
        <fullName evidence="1">Uncharacterized protein</fullName>
    </submittedName>
</protein>
<dbReference type="AlphaFoldDB" id="A0A2I0B836"/>
<evidence type="ECO:0000313" key="1">
    <source>
        <dbReference type="EMBL" id="PKA63965.1"/>
    </source>
</evidence>
<accession>A0A2I0B836</accession>
<proteinExistence type="predicted"/>
<dbReference type="STRING" id="1088818.A0A2I0B836"/>
<gene>
    <name evidence="1" type="ORF">AXF42_Ash004977</name>
</gene>
<keyword evidence="2" id="KW-1185">Reference proteome</keyword>
<organism evidence="1 2">
    <name type="scientific">Apostasia shenzhenica</name>
    <dbReference type="NCBI Taxonomy" id="1088818"/>
    <lineage>
        <taxon>Eukaryota</taxon>
        <taxon>Viridiplantae</taxon>
        <taxon>Streptophyta</taxon>
        <taxon>Embryophyta</taxon>
        <taxon>Tracheophyta</taxon>
        <taxon>Spermatophyta</taxon>
        <taxon>Magnoliopsida</taxon>
        <taxon>Liliopsida</taxon>
        <taxon>Asparagales</taxon>
        <taxon>Orchidaceae</taxon>
        <taxon>Apostasioideae</taxon>
        <taxon>Apostasia</taxon>
    </lineage>
</organism>
<evidence type="ECO:0000313" key="2">
    <source>
        <dbReference type="Proteomes" id="UP000236161"/>
    </source>
</evidence>
<dbReference type="PANTHER" id="PTHR19446">
    <property type="entry name" value="REVERSE TRANSCRIPTASES"/>
    <property type="match status" value="1"/>
</dbReference>
<dbReference type="EMBL" id="KZ451906">
    <property type="protein sequence ID" value="PKA63965.1"/>
    <property type="molecule type" value="Genomic_DNA"/>
</dbReference>